<feature type="transmembrane region" description="Helical" evidence="1">
    <location>
        <begin position="53"/>
        <end position="78"/>
    </location>
</feature>
<dbReference type="RefSeq" id="WP_311555575.1">
    <property type="nucleotide sequence ID" value="NZ_JAVREJ010000004.1"/>
</dbReference>
<reference evidence="3" key="1">
    <citation type="submission" date="2023-07" db="EMBL/GenBank/DDBJ databases">
        <title>30 novel species of actinomycetes from the DSMZ collection.</title>
        <authorList>
            <person name="Nouioui I."/>
        </authorList>
    </citation>
    <scope>NUCLEOTIDE SEQUENCE [LARGE SCALE GENOMIC DNA]</scope>
    <source>
        <strain evidence="3">DSM 45834</strain>
    </source>
</reference>
<gene>
    <name evidence="2" type="ORF">RM445_08475</name>
</gene>
<keyword evidence="1" id="KW-0472">Membrane</keyword>
<protein>
    <recommendedName>
        <fullName evidence="4">Lipoprotein</fullName>
    </recommendedName>
</protein>
<organism evidence="2 3">
    <name type="scientific">Pseudonocardia charpentierae</name>
    <dbReference type="NCBI Taxonomy" id="3075545"/>
    <lineage>
        <taxon>Bacteria</taxon>
        <taxon>Bacillati</taxon>
        <taxon>Actinomycetota</taxon>
        <taxon>Actinomycetes</taxon>
        <taxon>Pseudonocardiales</taxon>
        <taxon>Pseudonocardiaceae</taxon>
        <taxon>Pseudonocardia</taxon>
    </lineage>
</organism>
<feature type="transmembrane region" description="Helical" evidence="1">
    <location>
        <begin position="113"/>
        <end position="131"/>
    </location>
</feature>
<proteinExistence type="predicted"/>
<accession>A0ABU2N724</accession>
<feature type="transmembrane region" description="Helical" evidence="1">
    <location>
        <begin position="12"/>
        <end position="33"/>
    </location>
</feature>
<comment type="caution">
    <text evidence="2">The sequence shown here is derived from an EMBL/GenBank/DDBJ whole genome shotgun (WGS) entry which is preliminary data.</text>
</comment>
<name>A0ABU2N724_9PSEU</name>
<keyword evidence="1" id="KW-1133">Transmembrane helix</keyword>
<dbReference type="Proteomes" id="UP001183202">
    <property type="component" value="Unassembled WGS sequence"/>
</dbReference>
<keyword evidence="3" id="KW-1185">Reference proteome</keyword>
<evidence type="ECO:0000256" key="1">
    <source>
        <dbReference type="SAM" id="Phobius"/>
    </source>
</evidence>
<keyword evidence="1" id="KW-0812">Transmembrane</keyword>
<evidence type="ECO:0008006" key="4">
    <source>
        <dbReference type="Google" id="ProtNLM"/>
    </source>
</evidence>
<evidence type="ECO:0000313" key="3">
    <source>
        <dbReference type="Proteomes" id="UP001183202"/>
    </source>
</evidence>
<feature type="transmembrane region" description="Helical" evidence="1">
    <location>
        <begin position="90"/>
        <end position="107"/>
    </location>
</feature>
<sequence>MTLPRNATRFGALQIAICVLAAATAVCHIYLGVVTHVMVATQPEATAAAGGAAALGFFAALFYLDALGYIVLTVALYLPALARFRRLIRWALIALTAATIIAYFALIQGHYDAIGIGNKIVEVALIVLLVVEGRRERLHA</sequence>
<dbReference type="EMBL" id="JAVREJ010000004">
    <property type="protein sequence ID" value="MDT0349555.1"/>
    <property type="molecule type" value="Genomic_DNA"/>
</dbReference>
<evidence type="ECO:0000313" key="2">
    <source>
        <dbReference type="EMBL" id="MDT0349555.1"/>
    </source>
</evidence>